<organism>
    <name type="scientific">Serpula lacrymans var. lacrymans (strain S7.9)</name>
    <name type="common">Dry rot fungus</name>
    <dbReference type="NCBI Taxonomy" id="578457"/>
    <lineage>
        <taxon>Eukaryota</taxon>
        <taxon>Fungi</taxon>
        <taxon>Dikarya</taxon>
        <taxon>Basidiomycota</taxon>
        <taxon>Agaricomycotina</taxon>
        <taxon>Agaricomycetes</taxon>
        <taxon>Agaricomycetidae</taxon>
        <taxon>Boletales</taxon>
        <taxon>Coniophorineae</taxon>
        <taxon>Serpulaceae</taxon>
        <taxon>Serpula</taxon>
    </lineage>
</organism>
<dbReference type="OrthoDB" id="25129at2759"/>
<dbReference type="RefSeq" id="XP_007318200.1">
    <property type="nucleotide sequence ID" value="XM_007318138.1"/>
</dbReference>
<name>F8NXY9_SERL9</name>
<sequence>MPVIGICDWEFVGDIAQLGSYLNLPTLSPLVTPRTRLAVDAFSVSLYAAYFSSTKHLPQGDVKNSNFMQVRSEFQRPFLSGWELINVAAWRHDIWCPCPGNGVKCPRIVDMVQQGALLIRAAGAIMEDVGWKILEDVAWVTFLRVVLESEQDCPGKWMSYVPESNSM</sequence>
<reference evidence="1" key="1">
    <citation type="submission" date="2011-04" db="EMBL/GenBank/DDBJ databases">
        <title>Evolution of plant cell wall degrading machinery underlies the functional diversity of forest fungi.</title>
        <authorList>
            <consortium name="US DOE Joint Genome Institute (JGI-PGF)"/>
            <person name="Eastwood D.C."/>
            <person name="Floudas D."/>
            <person name="Binder M."/>
            <person name="Majcherczyk A."/>
            <person name="Schneider P."/>
            <person name="Aerts A."/>
            <person name="Asiegbu F.O."/>
            <person name="Baker S.E."/>
            <person name="Barry K."/>
            <person name="Bendiksby M."/>
            <person name="Blumentritt M."/>
            <person name="Coutinho P.M."/>
            <person name="Cullen D."/>
            <person name="Cullen D."/>
            <person name="Gathman A."/>
            <person name="Goodell B."/>
            <person name="Henrissat B."/>
            <person name="Ihrmark K."/>
            <person name="Kauserud H."/>
            <person name="Kohler A."/>
            <person name="LaButti K."/>
            <person name="Lapidus A."/>
            <person name="Lavin J.L."/>
            <person name="Lee Y.-H."/>
            <person name="Lindquist E."/>
            <person name="Lilly W."/>
            <person name="Lucas S."/>
            <person name="Morin E."/>
            <person name="Murat C."/>
            <person name="Oguiza J.A."/>
            <person name="Park J."/>
            <person name="Pisabarro A.G."/>
            <person name="Riley R."/>
            <person name="Rosling A."/>
            <person name="Salamov A."/>
            <person name="Schmidt O."/>
            <person name="Schmutz J."/>
            <person name="Skrede I."/>
            <person name="Stenlid J."/>
            <person name="Wiebenga A."/>
            <person name="Xie X."/>
            <person name="Kues U."/>
            <person name="Hibbett D.S."/>
            <person name="Hoffmeister D."/>
            <person name="Hogberg N."/>
            <person name="Martin F."/>
            <person name="Grigoriev I.V."/>
            <person name="Watkinson S.C."/>
        </authorList>
    </citation>
    <scope>NUCLEOTIDE SEQUENCE</scope>
    <source>
        <strain evidence="1">S7.9</strain>
    </source>
</reference>
<proteinExistence type="predicted"/>
<accession>F8NXY9</accession>
<dbReference type="HOGENOM" id="CLU_1595559_0_0_1"/>
<dbReference type="AlphaFoldDB" id="F8NXY9"/>
<dbReference type="KEGG" id="sla:SERLADRAFT_467079"/>
<gene>
    <name evidence="1" type="ORF">SERLADRAFT_467079</name>
</gene>
<evidence type="ECO:0000313" key="1">
    <source>
        <dbReference type="EMBL" id="EGO24181.1"/>
    </source>
</evidence>
<dbReference type="Proteomes" id="UP000008064">
    <property type="component" value="Unassembled WGS sequence"/>
</dbReference>
<dbReference type="GeneID" id="18819171"/>
<protein>
    <submittedName>
        <fullName evidence="1">Uncharacterized protein</fullName>
    </submittedName>
</protein>
<dbReference type="EMBL" id="GL945434">
    <property type="protein sequence ID" value="EGO24181.1"/>
    <property type="molecule type" value="Genomic_DNA"/>
</dbReference>